<sequence length="165" mass="18608">MKKLGVKGKAWLKGFHLFFCCAWIGTGISMLVLTMVKGYIPNGDELYAVNACVKLLDDFIIIPAALGSLITGLLFSLFTNWGFFKFNWVIFKWVATVAQILFGTFWLGPWTNGATAIANAERAQSLYNAQYLYFREMNNYFGSIQVLLLIIVVFISVLKPWGKRA</sequence>
<dbReference type="AlphaFoldDB" id="A0A4Y7RAD0"/>
<name>A0A4Y7RAD0_9FIRM</name>
<keyword evidence="3" id="KW-1185">Reference proteome</keyword>
<keyword evidence="1" id="KW-0812">Transmembrane</keyword>
<evidence type="ECO:0000313" key="2">
    <source>
        <dbReference type="EMBL" id="TEB05914.1"/>
    </source>
</evidence>
<evidence type="ECO:0000313" key="3">
    <source>
        <dbReference type="Proteomes" id="UP000298324"/>
    </source>
</evidence>
<evidence type="ECO:0000256" key="1">
    <source>
        <dbReference type="SAM" id="Phobius"/>
    </source>
</evidence>
<keyword evidence="1" id="KW-1133">Transmembrane helix</keyword>
<protein>
    <recommendedName>
        <fullName evidence="4">DUF2269 domain-containing protein</fullName>
    </recommendedName>
</protein>
<feature type="transmembrane region" description="Helical" evidence="1">
    <location>
        <begin position="90"/>
        <end position="108"/>
    </location>
</feature>
<gene>
    <name evidence="2" type="ORF">Psch_02956</name>
</gene>
<organism evidence="2 3">
    <name type="scientific">Pelotomaculum schinkii</name>
    <dbReference type="NCBI Taxonomy" id="78350"/>
    <lineage>
        <taxon>Bacteria</taxon>
        <taxon>Bacillati</taxon>
        <taxon>Bacillota</taxon>
        <taxon>Clostridia</taxon>
        <taxon>Eubacteriales</taxon>
        <taxon>Desulfotomaculaceae</taxon>
        <taxon>Pelotomaculum</taxon>
    </lineage>
</organism>
<dbReference type="Proteomes" id="UP000298324">
    <property type="component" value="Unassembled WGS sequence"/>
</dbReference>
<reference evidence="2 3" key="1">
    <citation type="journal article" date="2018" name="Environ. Microbiol.">
        <title>Novel energy conservation strategies and behaviour of Pelotomaculum schinkii driving syntrophic propionate catabolism.</title>
        <authorList>
            <person name="Hidalgo-Ahumada C.A.P."/>
            <person name="Nobu M.K."/>
            <person name="Narihiro T."/>
            <person name="Tamaki H."/>
            <person name="Liu W.T."/>
            <person name="Kamagata Y."/>
            <person name="Stams A.J.M."/>
            <person name="Imachi H."/>
            <person name="Sousa D.Z."/>
        </authorList>
    </citation>
    <scope>NUCLEOTIDE SEQUENCE [LARGE SCALE GENOMIC DNA]</scope>
    <source>
        <strain evidence="2 3">HH</strain>
    </source>
</reference>
<feature type="transmembrane region" description="Helical" evidence="1">
    <location>
        <begin position="60"/>
        <end position="78"/>
    </location>
</feature>
<evidence type="ECO:0008006" key="4">
    <source>
        <dbReference type="Google" id="ProtNLM"/>
    </source>
</evidence>
<proteinExistence type="predicted"/>
<feature type="transmembrane region" description="Helical" evidence="1">
    <location>
        <begin position="140"/>
        <end position="158"/>
    </location>
</feature>
<feature type="transmembrane region" description="Helical" evidence="1">
    <location>
        <begin position="12"/>
        <end position="40"/>
    </location>
</feature>
<accession>A0A4Y7RAD0</accession>
<comment type="caution">
    <text evidence="2">The sequence shown here is derived from an EMBL/GenBank/DDBJ whole genome shotgun (WGS) entry which is preliminary data.</text>
</comment>
<keyword evidence="1" id="KW-0472">Membrane</keyword>
<dbReference type="EMBL" id="QFGA01000002">
    <property type="protein sequence ID" value="TEB05914.1"/>
    <property type="molecule type" value="Genomic_DNA"/>
</dbReference>
<dbReference type="RefSeq" id="WP_134218928.1">
    <property type="nucleotide sequence ID" value="NZ_QFGA01000002.1"/>
</dbReference>